<dbReference type="AlphaFoldDB" id="A0A0S2K3K2"/>
<comment type="subcellular location">
    <subcellularLocation>
        <location evidence="1">Cell membrane</location>
    </subcellularLocation>
</comment>
<proteinExistence type="inferred from homology"/>
<evidence type="ECO:0000256" key="7">
    <source>
        <dbReference type="SAM" id="Phobius"/>
    </source>
</evidence>
<gene>
    <name evidence="8" type="ORF">PP2015_2484</name>
</gene>
<reference evidence="8 9" key="1">
    <citation type="submission" date="2015-11" db="EMBL/GenBank/DDBJ databases">
        <authorList>
            <person name="Zhang Y."/>
            <person name="Guo Z."/>
        </authorList>
    </citation>
    <scope>NUCLEOTIDE SEQUENCE [LARGE SCALE GENOMIC DNA]</scope>
    <source>
        <strain evidence="8 9">KCTC 12086</strain>
    </source>
</reference>
<dbReference type="PATRIC" id="fig|161398.10.peg.2539"/>
<dbReference type="Pfam" id="PF10144">
    <property type="entry name" value="SMP_2"/>
    <property type="match status" value="1"/>
</dbReference>
<dbReference type="RefSeq" id="WP_058031635.1">
    <property type="nucleotide sequence ID" value="NZ_CP013187.1"/>
</dbReference>
<organism evidence="8 9">
    <name type="scientific">Pseudoalteromonas phenolica</name>
    <dbReference type="NCBI Taxonomy" id="161398"/>
    <lineage>
        <taxon>Bacteria</taxon>
        <taxon>Pseudomonadati</taxon>
        <taxon>Pseudomonadota</taxon>
        <taxon>Gammaproteobacteria</taxon>
        <taxon>Alteromonadales</taxon>
        <taxon>Pseudoalteromonadaceae</taxon>
        <taxon>Pseudoalteromonas</taxon>
    </lineage>
</organism>
<evidence type="ECO:0000256" key="6">
    <source>
        <dbReference type="ARBA" id="ARBA00023136"/>
    </source>
</evidence>
<evidence type="ECO:0000313" key="9">
    <source>
        <dbReference type="Proteomes" id="UP000061457"/>
    </source>
</evidence>
<sequence>MKNTQALDLITSSKNRRLIRLIIAAACFITLTWIAFNTSFRSHQLLHNQAHQAARSLAQQTAWNASFAMQSQALDKLEKLTKNLARDPYVLGAAIYDHQGQLLTKSEGFQAEPLNQGIAKQLPGISKLKDAIVLPIIDPDDKPLGFVNMVYLTQDAMSESHHHFHELGRMVLLMLIITCVFTWQLGRALKRWEVKRQILKSEQDDA</sequence>
<keyword evidence="5 7" id="KW-1133">Transmembrane helix</keyword>
<dbReference type="GO" id="GO:0005886">
    <property type="term" value="C:plasma membrane"/>
    <property type="evidence" value="ECO:0007669"/>
    <property type="project" value="UniProtKB-SubCell"/>
</dbReference>
<evidence type="ECO:0000256" key="5">
    <source>
        <dbReference type="ARBA" id="ARBA00022989"/>
    </source>
</evidence>
<protein>
    <submittedName>
        <fullName evidence="8">Smp protein</fullName>
    </submittedName>
</protein>
<evidence type="ECO:0000313" key="8">
    <source>
        <dbReference type="EMBL" id="ALO42976.1"/>
    </source>
</evidence>
<dbReference type="EMBL" id="CP013187">
    <property type="protein sequence ID" value="ALO42976.1"/>
    <property type="molecule type" value="Genomic_DNA"/>
</dbReference>
<keyword evidence="4 7" id="KW-0812">Transmembrane</keyword>
<dbReference type="Proteomes" id="UP000061457">
    <property type="component" value="Chromosome I"/>
</dbReference>
<evidence type="ECO:0000256" key="3">
    <source>
        <dbReference type="ARBA" id="ARBA00022475"/>
    </source>
</evidence>
<name>A0A0S2K3K2_9GAMM</name>
<keyword evidence="3" id="KW-1003">Cell membrane</keyword>
<comment type="similarity">
    <text evidence="2">Belongs to the Smp family.</text>
</comment>
<evidence type="ECO:0000256" key="4">
    <source>
        <dbReference type="ARBA" id="ARBA00022692"/>
    </source>
</evidence>
<accession>A0A0S2K3K2</accession>
<dbReference type="KEGG" id="pphe:PP2015_2484"/>
<evidence type="ECO:0000256" key="1">
    <source>
        <dbReference type="ARBA" id="ARBA00004236"/>
    </source>
</evidence>
<keyword evidence="6 7" id="KW-0472">Membrane</keyword>
<dbReference type="OrthoDB" id="3189055at2"/>
<dbReference type="InterPro" id="IPR019305">
    <property type="entry name" value="Uncharacterised_Smp"/>
</dbReference>
<feature type="transmembrane region" description="Helical" evidence="7">
    <location>
        <begin position="18"/>
        <end position="36"/>
    </location>
</feature>
<evidence type="ECO:0000256" key="2">
    <source>
        <dbReference type="ARBA" id="ARBA00005362"/>
    </source>
</evidence>
<keyword evidence="9" id="KW-1185">Reference proteome</keyword>
<feature type="transmembrane region" description="Helical" evidence="7">
    <location>
        <begin position="167"/>
        <end position="186"/>
    </location>
</feature>